<dbReference type="RefSeq" id="WP_112904271.1">
    <property type="nucleotide sequence ID" value="NZ_CALTSO010000009.1"/>
</dbReference>
<protein>
    <submittedName>
        <fullName evidence="1">Uncharacterized protein</fullName>
    </submittedName>
</protein>
<organism evidence="1 2">
    <name type="scientific">Salinibacter ruber</name>
    <dbReference type="NCBI Taxonomy" id="146919"/>
    <lineage>
        <taxon>Bacteria</taxon>
        <taxon>Pseudomonadati</taxon>
        <taxon>Rhodothermota</taxon>
        <taxon>Rhodothermia</taxon>
        <taxon>Rhodothermales</taxon>
        <taxon>Salinibacteraceae</taxon>
        <taxon>Salinibacter</taxon>
    </lineage>
</organism>
<gene>
    <name evidence="1" type="ORF">GGP82_002899</name>
</gene>
<evidence type="ECO:0000313" key="1">
    <source>
        <dbReference type="EMBL" id="MCS3866326.1"/>
    </source>
</evidence>
<accession>A0A9X2U3S9</accession>
<proteinExistence type="predicted"/>
<dbReference type="EMBL" id="JANTYZ010000011">
    <property type="protein sequence ID" value="MCS3866326.1"/>
    <property type="molecule type" value="Genomic_DNA"/>
</dbReference>
<evidence type="ECO:0000313" key="2">
    <source>
        <dbReference type="Proteomes" id="UP001155034"/>
    </source>
</evidence>
<dbReference type="Proteomes" id="UP001155034">
    <property type="component" value="Unassembled WGS sequence"/>
</dbReference>
<comment type="caution">
    <text evidence="1">The sequence shown here is derived from an EMBL/GenBank/DDBJ whole genome shotgun (WGS) entry which is preliminary data.</text>
</comment>
<dbReference type="AlphaFoldDB" id="A0A9X2U3S9"/>
<reference evidence="1" key="1">
    <citation type="submission" date="2022-08" db="EMBL/GenBank/DDBJ databases">
        <title>Genomic Encyclopedia of Type Strains, Phase V (KMG-V): Genome sequencing to study the core and pangenomes of soil and plant-associated prokaryotes.</title>
        <authorList>
            <person name="Whitman W."/>
        </authorList>
    </citation>
    <scope>NUCLEOTIDE SEQUENCE</scope>
    <source>
        <strain evidence="1">SP2016B</strain>
    </source>
</reference>
<sequence>MERQKIENKNLNSAAKKIANNLKRDDHFEVTNEHFELVQDTVSESGAEAVIPYFYEGTDRLRHYTVTKHLLESGADTSSYDEEEGVRLIDQIIHPDSDTFTLWVEWYTYPSGRIRRRYSGVEVPKEFVGWHVDEKNQWLREMAHSYFGTNGGLEFERRMKDEDLRLEQLNKTSLISEDENKFF</sequence>
<name>A0A9X2U3S9_9BACT</name>